<sequence>MPETINESSVQNGHLCNTSFTEKWLIEKLLHKCEEFQKVAKNSRIKKVKAECISEGIGFISKVLKCTITFEEVDQKPYIVILKVPTCEAMNEAIEKSEISKDVEQEKKTSTTVVHKNLENIHKRECDFYEKFQDVLDLPLVKIFDTQELVLGNQPGYILMEYIEEDGGMLDFVDGLNIEQIKNVTRHIANFHAHAMLHEDRWRGKYPPIDLTEGVKEENSNRLLGGISRLFEGIKERLPKVKKIFTSKFFEWYSNHCETMGLYKGLCHGDLWNNNMMFYKNPDGTPDNKVRAIIDWQVINEGNLMQDLARLLVSSSDSSTRREAEGFILEEYYQIVKENLGKGGKKIPFTLEELKRGYEAAFLFQSVIGVWMVVFAFPQPTEERKVKQAQYARRVEDLLDDLVKILEKSFPEWL</sequence>
<reference evidence="3" key="1">
    <citation type="submission" date="2022-11" db="UniProtKB">
        <authorList>
            <consortium name="WormBaseParasite"/>
        </authorList>
    </citation>
    <scope>IDENTIFICATION</scope>
</reference>
<protein>
    <submittedName>
        <fullName evidence="3">CHK kinase-like domain-containing protein</fullName>
    </submittedName>
</protein>
<dbReference type="Proteomes" id="UP000887540">
    <property type="component" value="Unplaced"/>
</dbReference>
<name>A0A914DL82_9BILA</name>
<feature type="domain" description="CHK kinase-like" evidence="1">
    <location>
        <begin position="157"/>
        <end position="342"/>
    </location>
</feature>
<dbReference type="InterPro" id="IPR011009">
    <property type="entry name" value="Kinase-like_dom_sf"/>
</dbReference>
<dbReference type="SMART" id="SM00587">
    <property type="entry name" value="CHK"/>
    <property type="match status" value="1"/>
</dbReference>
<evidence type="ECO:0000313" key="3">
    <source>
        <dbReference type="WBParaSite" id="ACRNAN_scaffold2957.g32995.t1"/>
    </source>
</evidence>
<evidence type="ECO:0000313" key="2">
    <source>
        <dbReference type="Proteomes" id="UP000887540"/>
    </source>
</evidence>
<dbReference type="Pfam" id="PF07914">
    <property type="entry name" value="DUF1679"/>
    <property type="match status" value="1"/>
</dbReference>
<accession>A0A914DL82</accession>
<keyword evidence="2" id="KW-1185">Reference proteome</keyword>
<dbReference type="InterPro" id="IPR015897">
    <property type="entry name" value="CHK_kinase-like"/>
</dbReference>
<dbReference type="InterPro" id="IPR052961">
    <property type="entry name" value="Oxido-Kinase-like_Enzymes"/>
</dbReference>
<dbReference type="InterPro" id="IPR012877">
    <property type="entry name" value="Dhs-27"/>
</dbReference>
<evidence type="ECO:0000259" key="1">
    <source>
        <dbReference type="SMART" id="SM00587"/>
    </source>
</evidence>
<dbReference type="WBParaSite" id="ACRNAN_scaffold2957.g32995.t1">
    <property type="protein sequence ID" value="ACRNAN_scaffold2957.g32995.t1"/>
    <property type="gene ID" value="ACRNAN_scaffold2957.g32995"/>
</dbReference>
<organism evidence="2 3">
    <name type="scientific">Acrobeloides nanus</name>
    <dbReference type="NCBI Taxonomy" id="290746"/>
    <lineage>
        <taxon>Eukaryota</taxon>
        <taxon>Metazoa</taxon>
        <taxon>Ecdysozoa</taxon>
        <taxon>Nematoda</taxon>
        <taxon>Chromadorea</taxon>
        <taxon>Rhabditida</taxon>
        <taxon>Tylenchina</taxon>
        <taxon>Cephalobomorpha</taxon>
        <taxon>Cephaloboidea</taxon>
        <taxon>Cephalobidae</taxon>
        <taxon>Acrobeloides</taxon>
    </lineage>
</organism>
<dbReference type="PANTHER" id="PTHR23020:SF41">
    <property type="entry name" value="AMINOGLYCOSIDE PHOSPHOTRANSFERASE DOMAIN-CONTAINING PROTEIN"/>
    <property type="match status" value="1"/>
</dbReference>
<dbReference type="SUPFAM" id="SSF56112">
    <property type="entry name" value="Protein kinase-like (PK-like)"/>
    <property type="match status" value="1"/>
</dbReference>
<dbReference type="AlphaFoldDB" id="A0A914DL82"/>
<proteinExistence type="predicted"/>
<dbReference type="PANTHER" id="PTHR23020">
    <property type="entry name" value="UNCHARACTERIZED NUCLEAR HORMONE RECEPTOR-RELATED"/>
    <property type="match status" value="1"/>
</dbReference>
<dbReference type="Gene3D" id="3.90.1200.10">
    <property type="match status" value="1"/>
</dbReference>